<reference evidence="2 3" key="1">
    <citation type="journal article" date="2014" name="Int. J. Syst. Evol. Microbiol.">
        <title>Lysinibacillus halotolerans sp. nov., isolated from saline-alkaline soil.</title>
        <authorList>
            <person name="Kong D."/>
            <person name="Wang Y."/>
            <person name="Zhao B."/>
            <person name="Li Y."/>
            <person name="Song J."/>
            <person name="Zhai Y."/>
            <person name="Zhang C."/>
            <person name="Wang H."/>
            <person name="Chen X."/>
            <person name="Zhao B."/>
            <person name="Ruan Z."/>
        </authorList>
    </citation>
    <scope>NUCLEOTIDE SEQUENCE [LARGE SCALE GENOMIC DNA]</scope>
    <source>
        <strain evidence="2 3">MCCC 1A12703</strain>
    </source>
</reference>
<accession>A0A3M8HFY4</accession>
<keyword evidence="3" id="KW-1185">Reference proteome</keyword>
<dbReference type="OrthoDB" id="2739981at2"/>
<sequence length="164" mass="18649">MNYVFVLILSFVMMITITATNVYLGKKISYNYILYNASITFGSGVIFFLVKMIVTIDVAGKIEQLADIVITMLLILVFFMSLVETLVIEVMENGKEIKGNLQTFTNKVKAIDRGTIKQIPGMFHTIKNKMITKSKSLFPVFISYIKKVKLIDHLIKNKVINKKV</sequence>
<evidence type="ECO:0000313" key="2">
    <source>
        <dbReference type="EMBL" id="RND01307.1"/>
    </source>
</evidence>
<comment type="caution">
    <text evidence="2">The sequence shown here is derived from an EMBL/GenBank/DDBJ whole genome shotgun (WGS) entry which is preliminary data.</text>
</comment>
<dbReference type="Proteomes" id="UP000279909">
    <property type="component" value="Unassembled WGS sequence"/>
</dbReference>
<keyword evidence="1" id="KW-0472">Membrane</keyword>
<name>A0A3M8HFY4_9BACI</name>
<proteinExistence type="predicted"/>
<evidence type="ECO:0000256" key="1">
    <source>
        <dbReference type="SAM" id="Phobius"/>
    </source>
</evidence>
<dbReference type="EMBL" id="RHLQ01000002">
    <property type="protein sequence ID" value="RND01307.1"/>
    <property type="molecule type" value="Genomic_DNA"/>
</dbReference>
<protein>
    <submittedName>
        <fullName evidence="2">Uncharacterized protein</fullName>
    </submittedName>
</protein>
<dbReference type="RefSeq" id="WP_122970521.1">
    <property type="nucleotide sequence ID" value="NZ_RHLQ01000002.1"/>
</dbReference>
<dbReference type="AlphaFoldDB" id="A0A3M8HFY4"/>
<feature type="transmembrane region" description="Helical" evidence="1">
    <location>
        <begin position="68"/>
        <end position="88"/>
    </location>
</feature>
<feature type="transmembrane region" description="Helical" evidence="1">
    <location>
        <begin position="6"/>
        <end position="25"/>
    </location>
</feature>
<feature type="transmembrane region" description="Helical" evidence="1">
    <location>
        <begin position="32"/>
        <end position="56"/>
    </location>
</feature>
<keyword evidence="1" id="KW-0812">Transmembrane</keyword>
<keyword evidence="1" id="KW-1133">Transmembrane helix</keyword>
<gene>
    <name evidence="2" type="ORF">EC501_01475</name>
</gene>
<evidence type="ECO:0000313" key="3">
    <source>
        <dbReference type="Proteomes" id="UP000279909"/>
    </source>
</evidence>
<organism evidence="2 3">
    <name type="scientific">Lysinibacillus halotolerans</name>
    <dbReference type="NCBI Taxonomy" id="1368476"/>
    <lineage>
        <taxon>Bacteria</taxon>
        <taxon>Bacillati</taxon>
        <taxon>Bacillota</taxon>
        <taxon>Bacilli</taxon>
        <taxon>Bacillales</taxon>
        <taxon>Bacillaceae</taxon>
        <taxon>Lysinibacillus</taxon>
    </lineage>
</organism>